<dbReference type="Proteomes" id="UP000198561">
    <property type="component" value="Unassembled WGS sequence"/>
</dbReference>
<evidence type="ECO:0000313" key="3">
    <source>
        <dbReference type="Proteomes" id="UP000198561"/>
    </source>
</evidence>
<dbReference type="RefSeq" id="WP_089693860.1">
    <property type="nucleotide sequence ID" value="NZ_FNWQ01000004.1"/>
</dbReference>
<dbReference type="OrthoDB" id="1261342at2"/>
<dbReference type="AlphaFoldDB" id="A0A1H6HSX7"/>
<gene>
    <name evidence="2" type="ORF">SAMN05421593_3387</name>
</gene>
<feature type="chain" id="PRO_5011451202" description="WG containing repeat-containing protein" evidence="1">
    <location>
        <begin position="19"/>
        <end position="144"/>
    </location>
</feature>
<name>A0A1H6HSX7_CHRCI</name>
<evidence type="ECO:0000256" key="1">
    <source>
        <dbReference type="SAM" id="SignalP"/>
    </source>
</evidence>
<protein>
    <recommendedName>
        <fullName evidence="4">WG containing repeat-containing protein</fullName>
    </recommendedName>
</protein>
<sequence>MKKFLLIFLLLINYIAYSQTKKDFPLISIAKDCELGFNEYNKEFNMYQEPFILKSGKKYKIKGYDNANYSGGQILSISPNKRFIVMDYISKGYVEDGTSKTLYENYLCVIVDVLNRKVVMELQTDCGGKWNKKNRWVNDGKVIF</sequence>
<accession>A0A1H6HSX7</accession>
<dbReference type="STRING" id="680127.SAMN05421593_3387"/>
<organism evidence="2 3">
    <name type="scientific">Chryseobacterium culicis</name>
    <dbReference type="NCBI Taxonomy" id="680127"/>
    <lineage>
        <taxon>Bacteria</taxon>
        <taxon>Pseudomonadati</taxon>
        <taxon>Bacteroidota</taxon>
        <taxon>Flavobacteriia</taxon>
        <taxon>Flavobacteriales</taxon>
        <taxon>Weeksellaceae</taxon>
        <taxon>Chryseobacterium group</taxon>
        <taxon>Chryseobacterium</taxon>
    </lineage>
</organism>
<dbReference type="EMBL" id="FNWQ01000004">
    <property type="protein sequence ID" value="SEH37255.1"/>
    <property type="molecule type" value="Genomic_DNA"/>
</dbReference>
<proteinExistence type="predicted"/>
<evidence type="ECO:0000313" key="2">
    <source>
        <dbReference type="EMBL" id="SEH37255.1"/>
    </source>
</evidence>
<keyword evidence="1" id="KW-0732">Signal</keyword>
<evidence type="ECO:0008006" key="4">
    <source>
        <dbReference type="Google" id="ProtNLM"/>
    </source>
</evidence>
<feature type="signal peptide" evidence="1">
    <location>
        <begin position="1"/>
        <end position="18"/>
    </location>
</feature>
<reference evidence="2 3" key="1">
    <citation type="submission" date="2016-10" db="EMBL/GenBank/DDBJ databases">
        <authorList>
            <person name="de Groot N.N."/>
        </authorList>
    </citation>
    <scope>NUCLEOTIDE SEQUENCE [LARGE SCALE GENOMIC DNA]</scope>
    <source>
        <strain evidence="2 3">DSM 23031</strain>
    </source>
</reference>